<reference evidence="3 4" key="1">
    <citation type="submission" date="2016-06" db="EMBL/GenBank/DDBJ databases">
        <title>Comparative genomics of the ectomycorrhizal sister species Rhizopogon vinicolor and Rhizopogon vesiculosus (Basidiomycota: Boletales) reveals a divergence of the mating type B locus.</title>
        <authorList>
            <consortium name="DOE Joint Genome Institute"/>
            <person name="Mujic A.B."/>
            <person name="Kuo A."/>
            <person name="Tritt A."/>
            <person name="Lipzen A."/>
            <person name="Chen C."/>
            <person name="Johnson J."/>
            <person name="Sharma A."/>
            <person name="Barry K."/>
            <person name="Grigoriev I.V."/>
            <person name="Spatafora J.W."/>
        </authorList>
    </citation>
    <scope>NUCLEOTIDE SEQUENCE [LARGE SCALE GENOMIC DNA]</scope>
    <source>
        <strain evidence="3 4">AM-OR11-026</strain>
    </source>
</reference>
<organism evidence="3 4">
    <name type="scientific">Rhizopogon vinicolor AM-OR11-026</name>
    <dbReference type="NCBI Taxonomy" id="1314800"/>
    <lineage>
        <taxon>Eukaryota</taxon>
        <taxon>Fungi</taxon>
        <taxon>Dikarya</taxon>
        <taxon>Basidiomycota</taxon>
        <taxon>Agaricomycotina</taxon>
        <taxon>Agaricomycetes</taxon>
        <taxon>Agaricomycetidae</taxon>
        <taxon>Boletales</taxon>
        <taxon>Suillineae</taxon>
        <taxon>Rhizopogonaceae</taxon>
        <taxon>Rhizopogon</taxon>
    </lineage>
</organism>
<dbReference type="Proteomes" id="UP000092154">
    <property type="component" value="Unassembled WGS sequence"/>
</dbReference>
<keyword evidence="2" id="KW-0812">Transmembrane</keyword>
<gene>
    <name evidence="3" type="ORF">K503DRAFT_208833</name>
</gene>
<evidence type="ECO:0000313" key="4">
    <source>
        <dbReference type="Proteomes" id="UP000092154"/>
    </source>
</evidence>
<keyword evidence="2" id="KW-0472">Membrane</keyword>
<feature type="transmembrane region" description="Helical" evidence="2">
    <location>
        <begin position="37"/>
        <end position="55"/>
    </location>
</feature>
<dbReference type="EMBL" id="KV448329">
    <property type="protein sequence ID" value="OAX37810.1"/>
    <property type="molecule type" value="Genomic_DNA"/>
</dbReference>
<protein>
    <submittedName>
        <fullName evidence="3">Uncharacterized protein</fullName>
    </submittedName>
</protein>
<name>A0A1B7MYW7_9AGAM</name>
<feature type="region of interest" description="Disordered" evidence="1">
    <location>
        <begin position="125"/>
        <end position="173"/>
    </location>
</feature>
<keyword evidence="4" id="KW-1185">Reference proteome</keyword>
<feature type="compositionally biased region" description="Basic and acidic residues" evidence="1">
    <location>
        <begin position="125"/>
        <end position="158"/>
    </location>
</feature>
<feature type="compositionally biased region" description="Pro residues" evidence="1">
    <location>
        <begin position="161"/>
        <end position="173"/>
    </location>
</feature>
<dbReference type="InParanoid" id="A0A1B7MYW7"/>
<evidence type="ECO:0000313" key="3">
    <source>
        <dbReference type="EMBL" id="OAX37810.1"/>
    </source>
</evidence>
<keyword evidence="2" id="KW-1133">Transmembrane helix</keyword>
<sequence length="173" mass="19899">MSSSAISPLFLPFLLVFRYLHRLLLQMCFNIIRFPPLAGFLFLVTFPFPAIVISLPEMPVSLLLTAPSIILKQELKLPGFSTFASFSACFRTLSAEDLYRGLWRILLEQTPSWRRRRLLFSLSTDRKRPPRSDKPNPDDIKVSSKELNQDIRAGRSVDNDVPPPPPNPRWSRF</sequence>
<evidence type="ECO:0000256" key="2">
    <source>
        <dbReference type="SAM" id="Phobius"/>
    </source>
</evidence>
<evidence type="ECO:0000256" key="1">
    <source>
        <dbReference type="SAM" id="MobiDB-lite"/>
    </source>
</evidence>
<dbReference type="STRING" id="1314800.A0A1B7MYW7"/>
<proteinExistence type="predicted"/>
<dbReference type="OrthoDB" id="10660279at2759"/>
<feature type="transmembrane region" description="Helical" evidence="2">
    <location>
        <begin position="6"/>
        <end position="25"/>
    </location>
</feature>
<accession>A0A1B7MYW7</accession>
<dbReference type="AlphaFoldDB" id="A0A1B7MYW7"/>